<dbReference type="EMBL" id="MDYP01000001">
    <property type="protein sequence ID" value="OQE12522.1"/>
    <property type="molecule type" value="Genomic_DNA"/>
</dbReference>
<gene>
    <name evidence="2" type="ORF">PENVUL_c001G06086</name>
</gene>
<proteinExistence type="predicted"/>
<evidence type="ECO:0000313" key="2">
    <source>
        <dbReference type="EMBL" id="OQE12522.1"/>
    </source>
</evidence>
<dbReference type="Proteomes" id="UP000191518">
    <property type="component" value="Unassembled WGS sequence"/>
</dbReference>
<evidence type="ECO:0000256" key="1">
    <source>
        <dbReference type="SAM" id="MobiDB-lite"/>
    </source>
</evidence>
<feature type="compositionally biased region" description="Polar residues" evidence="1">
    <location>
        <begin position="52"/>
        <end position="65"/>
    </location>
</feature>
<sequence length="126" mass="14084">MNLPSILYIFQYYPTFYNTILQSIIICNIPFPRSSMICTCQTSHKPQDFIQPRTSPSQILNSTMQSSNTPRSAPASPTTTSWFQSTLASIGSIFQTSSMEDESESDAISGWVGTKKRRCRSVGEAR</sequence>
<organism evidence="2 3">
    <name type="scientific">Penicillium vulpinum</name>
    <dbReference type="NCBI Taxonomy" id="29845"/>
    <lineage>
        <taxon>Eukaryota</taxon>
        <taxon>Fungi</taxon>
        <taxon>Dikarya</taxon>
        <taxon>Ascomycota</taxon>
        <taxon>Pezizomycotina</taxon>
        <taxon>Eurotiomycetes</taxon>
        <taxon>Eurotiomycetidae</taxon>
        <taxon>Eurotiales</taxon>
        <taxon>Aspergillaceae</taxon>
        <taxon>Penicillium</taxon>
    </lineage>
</organism>
<accession>A0A1V6SEU0</accession>
<name>A0A1V6SEU0_9EURO</name>
<comment type="caution">
    <text evidence="2">The sequence shown here is derived from an EMBL/GenBank/DDBJ whole genome shotgun (WGS) entry which is preliminary data.</text>
</comment>
<evidence type="ECO:0000313" key="3">
    <source>
        <dbReference type="Proteomes" id="UP000191518"/>
    </source>
</evidence>
<feature type="region of interest" description="Disordered" evidence="1">
    <location>
        <begin position="52"/>
        <end position="80"/>
    </location>
</feature>
<feature type="compositionally biased region" description="Low complexity" evidence="1">
    <location>
        <begin position="66"/>
        <end position="80"/>
    </location>
</feature>
<dbReference type="AlphaFoldDB" id="A0A1V6SEU0"/>
<keyword evidence="3" id="KW-1185">Reference proteome</keyword>
<protein>
    <submittedName>
        <fullName evidence="2">Uncharacterized protein</fullName>
    </submittedName>
</protein>
<reference evidence="3" key="1">
    <citation type="journal article" date="2017" name="Nat. Microbiol.">
        <title>Global analysis of biosynthetic gene clusters reveals vast potential of secondary metabolite production in Penicillium species.</title>
        <authorList>
            <person name="Nielsen J.C."/>
            <person name="Grijseels S."/>
            <person name="Prigent S."/>
            <person name="Ji B."/>
            <person name="Dainat J."/>
            <person name="Nielsen K.F."/>
            <person name="Frisvad J.C."/>
            <person name="Workman M."/>
            <person name="Nielsen J."/>
        </authorList>
    </citation>
    <scope>NUCLEOTIDE SEQUENCE [LARGE SCALE GENOMIC DNA]</scope>
    <source>
        <strain evidence="3">IBT 29486</strain>
    </source>
</reference>